<dbReference type="EMBL" id="CP003842">
    <property type="protein sequence ID" value="AFS80178.1"/>
    <property type="molecule type" value="Genomic_DNA"/>
</dbReference>
<dbReference type="STRING" id="1229908.NKOR_01340"/>
<dbReference type="KEGG" id="nkr:NKOR_01340"/>
<feature type="domain" description="CxxC-x17-CxxC" evidence="1">
    <location>
        <begin position="63"/>
        <end position="99"/>
    </location>
</feature>
<proteinExistence type="predicted"/>
<protein>
    <recommendedName>
        <fullName evidence="1">CxxC-x17-CxxC domain-containing protein</fullName>
    </recommendedName>
</protein>
<evidence type="ECO:0000313" key="2">
    <source>
        <dbReference type="EMBL" id="AFS80178.1"/>
    </source>
</evidence>
<name>K0B2C9_9ARCH</name>
<dbReference type="AlphaFoldDB" id="K0B2C9"/>
<organism evidence="2 3">
    <name type="scientific">Candidatus Nitrosopumilus koreensis AR1</name>
    <dbReference type="NCBI Taxonomy" id="1229908"/>
    <lineage>
        <taxon>Archaea</taxon>
        <taxon>Nitrososphaerota</taxon>
        <taxon>Nitrososphaeria</taxon>
        <taxon>Nitrosopumilales</taxon>
        <taxon>Nitrosopumilaceae</taxon>
        <taxon>Nitrosopumilus</taxon>
    </lineage>
</organism>
<dbReference type="Pfam" id="PF23477">
    <property type="entry name" value="zf_Tbcl_2"/>
    <property type="match status" value="2"/>
</dbReference>
<dbReference type="InterPro" id="IPR026363">
    <property type="entry name" value="CxxC-x17-CxxC_dom"/>
</dbReference>
<dbReference type="HOGENOM" id="CLU_1656802_0_0_2"/>
<feature type="domain" description="CxxC-x17-CxxC" evidence="1">
    <location>
        <begin position="118"/>
        <end position="154"/>
    </location>
</feature>
<dbReference type="NCBIfam" id="TIGR04272">
    <property type="entry name" value="cxxc_cxxc_Mbark"/>
    <property type="match status" value="2"/>
</dbReference>
<dbReference type="Proteomes" id="UP000006101">
    <property type="component" value="Chromosome"/>
</dbReference>
<dbReference type="PATRIC" id="fig|1229908.8.peg.281"/>
<gene>
    <name evidence="2" type="ORF">NKOR_01340</name>
</gene>
<sequence>MSPISIVFTVNLIKIYLNKHGKNCKRSKNIKTEYHLEKSRVYNSLITAEFIKFLIDMSFEERREMHTATCGDCGNECQVPFKPKEDRPVYCRECFPNHRPERRSGDRFGGRTRFNRQREMHTATCGDCGNECQVPFKPKEDRPVYCRECFPNHKQNTTV</sequence>
<reference evidence="2 3" key="1">
    <citation type="journal article" date="2012" name="J. Bacteriol.">
        <title>Draft Genome Sequence of an Ammonia-Oxidizing Archaeon, "Candidatus Nitrosopumilus koreensis" AR1, from Marine Sediment.</title>
        <authorList>
            <person name="Park S.J."/>
            <person name="Kim J.G."/>
            <person name="Jung M.Y."/>
            <person name="Kim S.J."/>
            <person name="Cha I.T."/>
            <person name="Kwon K."/>
            <person name="Lee J.H."/>
            <person name="Rhee S.K."/>
        </authorList>
    </citation>
    <scope>NUCLEOTIDE SEQUENCE [LARGE SCALE GENOMIC DNA]</scope>
    <source>
        <strain evidence="2 3">AR1</strain>
    </source>
</reference>
<keyword evidence="3" id="KW-1185">Reference proteome</keyword>
<evidence type="ECO:0000259" key="1">
    <source>
        <dbReference type="Pfam" id="PF23477"/>
    </source>
</evidence>
<accession>K0B2C9</accession>
<evidence type="ECO:0000313" key="3">
    <source>
        <dbReference type="Proteomes" id="UP000006101"/>
    </source>
</evidence>